<name>A0A4P9ZCR1_9ASCO</name>
<organism evidence="3 4">
    <name type="scientific">Metschnikowia bicuspidata</name>
    <dbReference type="NCBI Taxonomy" id="27322"/>
    <lineage>
        <taxon>Eukaryota</taxon>
        <taxon>Fungi</taxon>
        <taxon>Dikarya</taxon>
        <taxon>Ascomycota</taxon>
        <taxon>Saccharomycotina</taxon>
        <taxon>Pichiomycetes</taxon>
        <taxon>Metschnikowiaceae</taxon>
        <taxon>Metschnikowia</taxon>
    </lineage>
</organism>
<dbReference type="GO" id="GO:0019988">
    <property type="term" value="P:charged-tRNA amino acid modification"/>
    <property type="evidence" value="ECO:0007669"/>
    <property type="project" value="InterPro"/>
</dbReference>
<feature type="domain" description="Rit1 N-terminal" evidence="2">
    <location>
        <begin position="12"/>
        <end position="264"/>
    </location>
</feature>
<keyword evidence="4" id="KW-1185">Reference proteome</keyword>
<dbReference type="Pfam" id="PF04179">
    <property type="entry name" value="Init_tRNA_PT"/>
    <property type="match status" value="1"/>
</dbReference>
<dbReference type="InterPro" id="IPR033421">
    <property type="entry name" value="Rit1_DUSP-like"/>
</dbReference>
<dbReference type="EMBL" id="ML004479">
    <property type="protein sequence ID" value="RKP29650.1"/>
    <property type="molecule type" value="Genomic_DNA"/>
</dbReference>
<dbReference type="OrthoDB" id="45256at2759"/>
<proteinExistence type="predicted"/>
<gene>
    <name evidence="3" type="ORF">METBISCDRAFT_18174</name>
</gene>
<keyword evidence="3" id="KW-0808">Transferase</keyword>
<dbReference type="InterPro" id="IPR033449">
    <property type="entry name" value="Rit1_N"/>
</dbReference>
<dbReference type="Pfam" id="PF17184">
    <property type="entry name" value="Rit1_C"/>
    <property type="match status" value="1"/>
</dbReference>
<dbReference type="GO" id="GO:0005737">
    <property type="term" value="C:cytoplasm"/>
    <property type="evidence" value="ECO:0007669"/>
    <property type="project" value="TreeGrafter"/>
</dbReference>
<reference evidence="4" key="1">
    <citation type="journal article" date="2018" name="Nat. Microbiol.">
        <title>Leveraging single-cell genomics to expand the fungal tree of life.</title>
        <authorList>
            <person name="Ahrendt S.R."/>
            <person name="Quandt C.A."/>
            <person name="Ciobanu D."/>
            <person name="Clum A."/>
            <person name="Salamov A."/>
            <person name="Andreopoulos B."/>
            <person name="Cheng J.F."/>
            <person name="Woyke T."/>
            <person name="Pelin A."/>
            <person name="Henrissat B."/>
            <person name="Reynolds N.K."/>
            <person name="Benny G.L."/>
            <person name="Smith M.E."/>
            <person name="James T.Y."/>
            <person name="Grigoriev I.V."/>
        </authorList>
    </citation>
    <scope>NUCLEOTIDE SEQUENCE [LARGE SCALE GENOMIC DNA]</scope>
    <source>
        <strain evidence="4">Baker2002</strain>
    </source>
</reference>
<evidence type="ECO:0000259" key="1">
    <source>
        <dbReference type="Pfam" id="PF04179"/>
    </source>
</evidence>
<dbReference type="AlphaFoldDB" id="A0A4P9ZCR1"/>
<protein>
    <submittedName>
        <fullName evidence="3">Initiator tRNA phosphoribosyl transferase</fullName>
    </submittedName>
</protein>
<evidence type="ECO:0000259" key="2">
    <source>
        <dbReference type="Pfam" id="PF17184"/>
    </source>
</evidence>
<accession>A0A4P9ZCR1</accession>
<dbReference type="InterPro" id="IPR007306">
    <property type="entry name" value="Rit1"/>
</dbReference>
<dbReference type="PANTHER" id="PTHR31811">
    <property type="entry name" value="TRNA A64-2'-O-RIBOSYLPHOSPHATE TRANSFERASE"/>
    <property type="match status" value="1"/>
</dbReference>
<dbReference type="PANTHER" id="PTHR31811:SF0">
    <property type="entry name" value="TRNA A64-2'-O-RIBOSYLPHOSPHATE TRANSFERASE"/>
    <property type="match status" value="1"/>
</dbReference>
<evidence type="ECO:0000313" key="3">
    <source>
        <dbReference type="EMBL" id="RKP29650.1"/>
    </source>
</evidence>
<sequence length="470" mass="52747">MSYNEILKDLCKQSYSVKARLQSILFDHQYVSQFTGECIVANERCGLWYIDQSEEGHSAYFKSTDGHTGEWKFSMRRLNFHLLPLLQEFRNLVLVDSTRKGKLIPDALLKTVPIWCAVLSYIMFEDEIFDSEQLVADNWLLTPREMVSRSEHAAIVKTIPVHAAQVKQLGLINKESLVARLGREAPILPLWLYPGKHLQSPGFCVDAFTVCCLTTSYKVSPGYPVPGWNFSLPYVQGAGDDHELWAAKDLFDGELTPRFFWSSVVPEKSEDLRITDENGDICSWVSEQKVLIRLGMIHAKAARSLDASLGERLDLYKLGHTGITVGSIQSEIPYAALGVRGNFAAAIVLSERYKIVDVPEDCARVVRNYQVESSKKGSKKIREILPRIMAELGPIGAKQILIVCDSGTDLSVAVALCVLCLNYDSNWNLQNEQPRVNKDVVKQHLALISEHCRANPSRNSLQSVNACLMK</sequence>
<evidence type="ECO:0000313" key="4">
    <source>
        <dbReference type="Proteomes" id="UP000268321"/>
    </source>
</evidence>
<dbReference type="Proteomes" id="UP000268321">
    <property type="component" value="Unassembled WGS sequence"/>
</dbReference>
<feature type="domain" description="Rit1 DUSP-like" evidence="1">
    <location>
        <begin position="368"/>
        <end position="468"/>
    </location>
</feature>
<dbReference type="GO" id="GO:0043399">
    <property type="term" value="F:tRNA adenosine(64)-2'-O-ribosylphosphate transferase activity"/>
    <property type="evidence" value="ECO:0007669"/>
    <property type="project" value="InterPro"/>
</dbReference>